<reference evidence="2 3" key="1">
    <citation type="submission" date="2015-01" db="EMBL/GenBank/DDBJ databases">
        <title>The Genome Sequence of Cladophialophora immunda CBS83496.</title>
        <authorList>
            <consortium name="The Broad Institute Genomics Platform"/>
            <person name="Cuomo C."/>
            <person name="de Hoog S."/>
            <person name="Gorbushina A."/>
            <person name="Stielow B."/>
            <person name="Teixiera M."/>
            <person name="Abouelleil A."/>
            <person name="Chapman S.B."/>
            <person name="Priest M."/>
            <person name="Young S.K."/>
            <person name="Wortman J."/>
            <person name="Nusbaum C."/>
            <person name="Birren B."/>
        </authorList>
    </citation>
    <scope>NUCLEOTIDE SEQUENCE [LARGE SCALE GENOMIC DNA]</scope>
    <source>
        <strain evidence="2 3">CBS 83496</strain>
    </source>
</reference>
<feature type="compositionally biased region" description="Basic and acidic residues" evidence="1">
    <location>
        <begin position="49"/>
        <end position="66"/>
    </location>
</feature>
<evidence type="ECO:0000313" key="2">
    <source>
        <dbReference type="EMBL" id="KIW24097.1"/>
    </source>
</evidence>
<dbReference type="VEuPathDB" id="FungiDB:PV07_09831"/>
<dbReference type="GeneID" id="27349025"/>
<feature type="region of interest" description="Disordered" evidence="1">
    <location>
        <begin position="201"/>
        <end position="267"/>
    </location>
</feature>
<feature type="compositionally biased region" description="Basic and acidic residues" evidence="1">
    <location>
        <begin position="210"/>
        <end position="219"/>
    </location>
</feature>
<gene>
    <name evidence="2" type="ORF">PV07_09831</name>
</gene>
<proteinExistence type="predicted"/>
<evidence type="ECO:0000313" key="3">
    <source>
        <dbReference type="Proteomes" id="UP000054466"/>
    </source>
</evidence>
<dbReference type="HOGENOM" id="CLU_1042082_0_0_1"/>
<dbReference type="AlphaFoldDB" id="A0A0D2AGW4"/>
<dbReference type="OrthoDB" id="4136084at2759"/>
<sequence length="267" mass="29634">MPANNSSKKLVGHTKTKRVETRPSGKKDYEDDGNRSLSDCSSMVSAYRYETRKAPKEPQRYEDEGRPPSFPPDSRSPRHILDSSRAAERQAPAQNPSTGTYLPIYEAIIVLRRHGISVNLGPDGLRAIAQQGPLEPRPVSHNHKYSPQNVSTDVHHPSAQEQQAITEAIVFIVWECGGQVDIPGFDPQPAMQCSTCSNPIPNSMPSPVSPRRDVDEHSNGNRNSYQNIHRSHAETFEPNNQGGHITIGLESAYDTRRNESNWGGHGR</sequence>
<evidence type="ECO:0000256" key="1">
    <source>
        <dbReference type="SAM" id="MobiDB-lite"/>
    </source>
</evidence>
<dbReference type="EMBL" id="KN847045">
    <property type="protein sequence ID" value="KIW24097.1"/>
    <property type="molecule type" value="Genomic_DNA"/>
</dbReference>
<protein>
    <submittedName>
        <fullName evidence="2">Uncharacterized protein</fullName>
    </submittedName>
</protein>
<accession>A0A0D2AGW4</accession>
<feature type="region of interest" description="Disordered" evidence="1">
    <location>
        <begin position="1"/>
        <end position="99"/>
    </location>
</feature>
<keyword evidence="3" id="KW-1185">Reference proteome</keyword>
<feature type="compositionally biased region" description="Basic and acidic residues" evidence="1">
    <location>
        <begin position="17"/>
        <end position="34"/>
    </location>
</feature>
<dbReference type="Proteomes" id="UP000054466">
    <property type="component" value="Unassembled WGS sequence"/>
</dbReference>
<feature type="region of interest" description="Disordered" evidence="1">
    <location>
        <begin position="138"/>
        <end position="160"/>
    </location>
</feature>
<feature type="compositionally biased region" description="Basic and acidic residues" evidence="1">
    <location>
        <begin position="75"/>
        <end position="88"/>
    </location>
</feature>
<name>A0A0D2AGW4_9EURO</name>
<feature type="compositionally biased region" description="Polar residues" evidence="1">
    <location>
        <begin position="35"/>
        <end position="44"/>
    </location>
</feature>
<dbReference type="RefSeq" id="XP_016244313.1">
    <property type="nucleotide sequence ID" value="XM_016397122.1"/>
</dbReference>
<organism evidence="2 3">
    <name type="scientific">Cladophialophora immunda</name>
    <dbReference type="NCBI Taxonomy" id="569365"/>
    <lineage>
        <taxon>Eukaryota</taxon>
        <taxon>Fungi</taxon>
        <taxon>Dikarya</taxon>
        <taxon>Ascomycota</taxon>
        <taxon>Pezizomycotina</taxon>
        <taxon>Eurotiomycetes</taxon>
        <taxon>Chaetothyriomycetidae</taxon>
        <taxon>Chaetothyriales</taxon>
        <taxon>Herpotrichiellaceae</taxon>
        <taxon>Cladophialophora</taxon>
    </lineage>
</organism>